<evidence type="ECO:0000256" key="5">
    <source>
        <dbReference type="SAM" id="MobiDB-lite"/>
    </source>
</evidence>
<dbReference type="GO" id="GO:0000460">
    <property type="term" value="P:maturation of 5.8S rRNA"/>
    <property type="evidence" value="ECO:0007669"/>
    <property type="project" value="TreeGrafter"/>
</dbReference>
<dbReference type="eggNOG" id="KOG3064">
    <property type="taxonomic scope" value="Eukaryota"/>
</dbReference>
<dbReference type="InterPro" id="IPR029004">
    <property type="entry name" value="Ribosomal_eL28/Mak16"/>
</dbReference>
<dbReference type="PANTHER" id="PTHR23405:SF4">
    <property type="entry name" value="PROTEIN MAK16 HOMOLOG"/>
    <property type="match status" value="1"/>
</dbReference>
<evidence type="ECO:0000313" key="7">
    <source>
        <dbReference type="EMBL" id="ETV91533.1"/>
    </source>
</evidence>
<feature type="region of interest" description="Disordered" evidence="5">
    <location>
        <begin position="194"/>
        <end position="279"/>
    </location>
</feature>
<name>A0A024TBW9_9STRA</name>
<sequence>MQHDEVIWGVINNQFCSFKSKLREGSAFCRNEYNVTGLCNRQSCPLANSRYATIREHNGVCFLYMKTIERAHSPKNLWEKVKLSKNYTKSLAQLDEHLQFWPKKLIHRNKQRLTKIHQYLMRMRKLRMKTKPNLVVISKKIERRESRREEKAKVAAKLETSIEKELLERLQKGTYGDIYNFPEREFTKLLDEHEEIEEEQSEDEEFEGDGEVEFVEDFDDESDMEDYEQQGSGEDDDDDGDDSSSDEDQPKRKKPKRQPAPKGPYVEIEYEHEQESATS</sequence>
<dbReference type="VEuPathDB" id="FungiDB:H310_13915"/>
<dbReference type="PIRSF" id="PIRSF003352">
    <property type="entry name" value="MAK16"/>
    <property type="match status" value="1"/>
</dbReference>
<accession>A0A024TBW9</accession>
<dbReference type="FunFam" id="3.30.390.110:FF:000001">
    <property type="entry name" value="Protein MAK16 homolog"/>
    <property type="match status" value="1"/>
</dbReference>
<dbReference type="AlphaFoldDB" id="A0A024TBW9"/>
<dbReference type="STRING" id="157072.A0A024TBW9"/>
<dbReference type="GO" id="GO:0000470">
    <property type="term" value="P:maturation of LSU-rRNA"/>
    <property type="evidence" value="ECO:0007669"/>
    <property type="project" value="TreeGrafter"/>
</dbReference>
<organism evidence="7">
    <name type="scientific">Aphanomyces invadans</name>
    <dbReference type="NCBI Taxonomy" id="157072"/>
    <lineage>
        <taxon>Eukaryota</taxon>
        <taxon>Sar</taxon>
        <taxon>Stramenopiles</taxon>
        <taxon>Oomycota</taxon>
        <taxon>Saprolegniomycetes</taxon>
        <taxon>Saprolegniales</taxon>
        <taxon>Verrucalvaceae</taxon>
        <taxon>Aphanomyces</taxon>
    </lineage>
</organism>
<dbReference type="PANTHER" id="PTHR23405">
    <property type="entry name" value="MAINTENANCE OF KILLER 16 MAK16 PROTEIN-RELATED"/>
    <property type="match status" value="1"/>
</dbReference>
<evidence type="ECO:0000256" key="1">
    <source>
        <dbReference type="ARBA" id="ARBA00004123"/>
    </source>
</evidence>
<protein>
    <recommendedName>
        <fullName evidence="4">Protein MAK16 homolog</fullName>
    </recommendedName>
</protein>
<feature type="domain" description="Ribosomal eL28/Mak16" evidence="6">
    <location>
        <begin position="6"/>
        <end position="119"/>
    </location>
</feature>
<dbReference type="RefSeq" id="XP_008879801.1">
    <property type="nucleotide sequence ID" value="XM_008881579.1"/>
</dbReference>
<dbReference type="Gene3D" id="3.30.390.110">
    <property type="match status" value="1"/>
</dbReference>
<dbReference type="Pfam" id="PF01778">
    <property type="entry name" value="Ribosomal_L28e"/>
    <property type="match status" value="1"/>
</dbReference>
<dbReference type="EMBL" id="KI914009">
    <property type="protein sequence ID" value="ETV91533.1"/>
    <property type="molecule type" value="Genomic_DNA"/>
</dbReference>
<dbReference type="GO" id="GO:0005730">
    <property type="term" value="C:nucleolus"/>
    <property type="evidence" value="ECO:0007669"/>
    <property type="project" value="UniProtKB-UniRule"/>
</dbReference>
<evidence type="ECO:0000259" key="6">
    <source>
        <dbReference type="Pfam" id="PF01778"/>
    </source>
</evidence>
<dbReference type="InterPro" id="IPR006958">
    <property type="entry name" value="Mak16"/>
</dbReference>
<comment type="subcellular location">
    <subcellularLocation>
        <location evidence="1">Nucleus</location>
    </subcellularLocation>
</comment>
<evidence type="ECO:0000256" key="4">
    <source>
        <dbReference type="PIRNR" id="PIRNR003352"/>
    </source>
</evidence>
<dbReference type="GeneID" id="20090965"/>
<evidence type="ECO:0000256" key="3">
    <source>
        <dbReference type="ARBA" id="ARBA00023242"/>
    </source>
</evidence>
<gene>
    <name evidence="7" type="ORF">H310_13915</name>
</gene>
<feature type="compositionally biased region" description="Basic and acidic residues" evidence="5">
    <location>
        <begin position="269"/>
        <end position="279"/>
    </location>
</feature>
<evidence type="ECO:0000256" key="2">
    <source>
        <dbReference type="ARBA" id="ARBA00005514"/>
    </source>
</evidence>
<comment type="similarity">
    <text evidence="2 4">Belongs to the MAK16 family.</text>
</comment>
<dbReference type="Pfam" id="PF04874">
    <property type="entry name" value="Mak16"/>
    <property type="match status" value="1"/>
</dbReference>
<feature type="compositionally biased region" description="Acidic residues" evidence="5">
    <location>
        <begin position="194"/>
        <end position="247"/>
    </location>
</feature>
<keyword evidence="3 4" id="KW-0539">Nucleus</keyword>
<reference evidence="7" key="1">
    <citation type="submission" date="2013-12" db="EMBL/GenBank/DDBJ databases">
        <title>The Genome Sequence of Aphanomyces invadans NJM9701.</title>
        <authorList>
            <consortium name="The Broad Institute Genomics Platform"/>
            <person name="Russ C."/>
            <person name="Tyler B."/>
            <person name="van West P."/>
            <person name="Dieguez-Uribeondo J."/>
            <person name="Young S.K."/>
            <person name="Zeng Q."/>
            <person name="Gargeya S."/>
            <person name="Fitzgerald M."/>
            <person name="Abouelleil A."/>
            <person name="Alvarado L."/>
            <person name="Chapman S.B."/>
            <person name="Gainer-Dewar J."/>
            <person name="Goldberg J."/>
            <person name="Griggs A."/>
            <person name="Gujja S."/>
            <person name="Hansen M."/>
            <person name="Howarth C."/>
            <person name="Imamovic A."/>
            <person name="Ireland A."/>
            <person name="Larimer J."/>
            <person name="McCowan C."/>
            <person name="Murphy C."/>
            <person name="Pearson M."/>
            <person name="Poon T.W."/>
            <person name="Priest M."/>
            <person name="Roberts A."/>
            <person name="Saif S."/>
            <person name="Shea T."/>
            <person name="Sykes S."/>
            <person name="Wortman J."/>
            <person name="Nusbaum C."/>
            <person name="Birren B."/>
        </authorList>
    </citation>
    <scope>NUCLEOTIDE SEQUENCE [LARGE SCALE GENOMIC DNA]</scope>
    <source>
        <strain evidence="7">NJM9701</strain>
    </source>
</reference>
<dbReference type="OrthoDB" id="10251342at2759"/>
<dbReference type="GO" id="GO:0030687">
    <property type="term" value="C:preribosome, large subunit precursor"/>
    <property type="evidence" value="ECO:0007669"/>
    <property type="project" value="TreeGrafter"/>
</dbReference>
<proteinExistence type="inferred from homology"/>